<evidence type="ECO:0000313" key="1">
    <source>
        <dbReference type="EMBL" id="RJO75062.1"/>
    </source>
</evidence>
<dbReference type="Proteomes" id="UP000266677">
    <property type="component" value="Unassembled WGS sequence"/>
</dbReference>
<name>A0A3A4KJI9_9NOCA</name>
<dbReference type="AlphaFoldDB" id="A0A3A4KJI9"/>
<keyword evidence="2" id="KW-1185">Reference proteome</keyword>
<proteinExistence type="predicted"/>
<dbReference type="RefSeq" id="WP_120041936.1">
    <property type="nucleotide sequence ID" value="NZ_QZFU01000019.1"/>
</dbReference>
<protein>
    <submittedName>
        <fullName evidence="1">Uncharacterized protein</fullName>
    </submittedName>
</protein>
<sequence length="63" mass="6879">MYETCESATEYVIAALEGKGSASREDFDVAAIVAASRVVAQSWDFDSIAPETFWRIAAAYLKV</sequence>
<accession>A0A3A4KJI9</accession>
<organism evidence="1 2">
    <name type="scientific">Nocardia panacis</name>
    <dbReference type="NCBI Taxonomy" id="2340916"/>
    <lineage>
        <taxon>Bacteria</taxon>
        <taxon>Bacillati</taxon>
        <taxon>Actinomycetota</taxon>
        <taxon>Actinomycetes</taxon>
        <taxon>Mycobacteriales</taxon>
        <taxon>Nocardiaceae</taxon>
        <taxon>Nocardia</taxon>
    </lineage>
</organism>
<reference evidence="1 2" key="1">
    <citation type="submission" date="2018-09" db="EMBL/GenBank/DDBJ databases">
        <title>YIM PH21274 draft genome.</title>
        <authorList>
            <person name="Miao C."/>
        </authorList>
    </citation>
    <scope>NUCLEOTIDE SEQUENCE [LARGE SCALE GENOMIC DNA]</scope>
    <source>
        <strain evidence="1 2">YIM PH 21724</strain>
    </source>
</reference>
<dbReference type="EMBL" id="QZFU01000019">
    <property type="protein sequence ID" value="RJO75062.1"/>
    <property type="molecule type" value="Genomic_DNA"/>
</dbReference>
<evidence type="ECO:0000313" key="2">
    <source>
        <dbReference type="Proteomes" id="UP000266677"/>
    </source>
</evidence>
<comment type="caution">
    <text evidence="1">The sequence shown here is derived from an EMBL/GenBank/DDBJ whole genome shotgun (WGS) entry which is preliminary data.</text>
</comment>
<gene>
    <name evidence="1" type="ORF">D5S18_16895</name>
</gene>